<evidence type="ECO:0000313" key="4">
    <source>
        <dbReference type="Proteomes" id="UP001225034"/>
    </source>
</evidence>
<dbReference type="PANTHER" id="PTHR12969:SF7">
    <property type="entry name" value="INTRAFLAGELLAR TRANSPORT PROTEIN 52 HOMOLOG"/>
    <property type="match status" value="1"/>
</dbReference>
<dbReference type="RefSeq" id="WP_306985235.1">
    <property type="nucleotide sequence ID" value="NZ_JAUSUA010000007.1"/>
</dbReference>
<comment type="caution">
    <text evidence="3">The sequence shown here is derived from an EMBL/GenBank/DDBJ whole genome shotgun (WGS) entry which is preliminary data.</text>
</comment>
<proteinExistence type="predicted"/>
<keyword evidence="4" id="KW-1185">Reference proteome</keyword>
<evidence type="ECO:0000313" key="3">
    <source>
        <dbReference type="EMBL" id="MDQ0208840.1"/>
    </source>
</evidence>
<feature type="chain" id="PRO_5045173624" description="DNA-binding protein" evidence="2">
    <location>
        <begin position="29"/>
        <end position="537"/>
    </location>
</feature>
<dbReference type="InterPro" id="IPR029062">
    <property type="entry name" value="Class_I_gatase-like"/>
</dbReference>
<dbReference type="Proteomes" id="UP001225034">
    <property type="component" value="Unassembled WGS sequence"/>
</dbReference>
<keyword evidence="2" id="KW-0732">Signal</keyword>
<dbReference type="InterPro" id="IPR039975">
    <property type="entry name" value="IFT52"/>
</dbReference>
<accession>A0ABT9YLT3</accession>
<dbReference type="Gene3D" id="3.40.50.880">
    <property type="match status" value="1"/>
</dbReference>
<feature type="compositionally biased region" description="Basic and acidic residues" evidence="1">
    <location>
        <begin position="296"/>
        <end position="314"/>
    </location>
</feature>
<evidence type="ECO:0000256" key="2">
    <source>
        <dbReference type="SAM" id="SignalP"/>
    </source>
</evidence>
<organism evidence="3 4">
    <name type="scientific">Alkalicoccobacillus murimartini</name>
    <dbReference type="NCBI Taxonomy" id="171685"/>
    <lineage>
        <taxon>Bacteria</taxon>
        <taxon>Bacillati</taxon>
        <taxon>Bacillota</taxon>
        <taxon>Bacilli</taxon>
        <taxon>Bacillales</taxon>
        <taxon>Bacillaceae</taxon>
        <taxon>Alkalicoccobacillus</taxon>
    </lineage>
</organism>
<name>A0ABT9YLT3_9BACI</name>
<dbReference type="CDD" id="cd01653">
    <property type="entry name" value="GATase1"/>
    <property type="match status" value="1"/>
</dbReference>
<dbReference type="PANTHER" id="PTHR12969">
    <property type="entry name" value="NGD5/OSM-6/IFT52"/>
    <property type="match status" value="1"/>
</dbReference>
<gene>
    <name evidence="3" type="ORF">J2S05_003664</name>
</gene>
<feature type="signal peptide" evidence="2">
    <location>
        <begin position="1"/>
        <end position="28"/>
    </location>
</feature>
<evidence type="ECO:0008006" key="5">
    <source>
        <dbReference type="Google" id="ProtNLM"/>
    </source>
</evidence>
<protein>
    <recommendedName>
        <fullName evidence="5">DNA-binding protein</fullName>
    </recommendedName>
</protein>
<evidence type="ECO:0000256" key="1">
    <source>
        <dbReference type="SAM" id="MobiDB-lite"/>
    </source>
</evidence>
<sequence>MKKLRNQKSGVQSVILFAGVLISIPALAESVDDPPPVIEPDEPNGKTVLFDNSHGQTAGQSDWVIDGAFSDFADALAEVGYLVHEHRGADPLTEEDLEDYDVFVIPEAQIPFQTTEQDAIASFAEEGGGVFFIADHYNADRNFNRFDSNEIMNGWRRGAYEDLTKGMSDAEKEALEGVESSDWLAEEFGVRFRYNSIDNTEANVIVDPEESFGITESVESLSLHAGSTLAIMDPDRAKGIAFLPDGLTPEENKWGNAVDQGVYHGGGTDEGPYVAIGKKELGKSAFIGDSSPVEDATPKYRNEEHGGQKRTYDGFIDKDNGQLLVQVIDWLAEPEDYTDFTSTSITLDEPSPLLDMEIPEQTTEPEQEPWRQPQGDYRWYDRSTFASGSFGSGEEAPADVVFEVSTPDVLPLGGESFEVTVKVDHLEPGQSISNLDMQVYLSGGQAISQVQAENGSWPNGYGYQSIGSVTADDQGTAEKVVTLRLNPSIAATSASIRLRNDRQNVVTQTVALGQSLTEEPPAAFQTWQTEISKYVMN</sequence>
<dbReference type="SUPFAM" id="SSF52317">
    <property type="entry name" value="Class I glutamine amidotransferase-like"/>
    <property type="match status" value="1"/>
</dbReference>
<feature type="region of interest" description="Disordered" evidence="1">
    <location>
        <begin position="286"/>
        <end position="314"/>
    </location>
</feature>
<dbReference type="EMBL" id="JAUSUA010000007">
    <property type="protein sequence ID" value="MDQ0208840.1"/>
    <property type="molecule type" value="Genomic_DNA"/>
</dbReference>
<reference evidence="3 4" key="1">
    <citation type="submission" date="2023-07" db="EMBL/GenBank/DDBJ databases">
        <title>Genomic Encyclopedia of Type Strains, Phase IV (KMG-IV): sequencing the most valuable type-strain genomes for metagenomic binning, comparative biology and taxonomic classification.</title>
        <authorList>
            <person name="Goeker M."/>
        </authorList>
    </citation>
    <scope>NUCLEOTIDE SEQUENCE [LARGE SCALE GENOMIC DNA]</scope>
    <source>
        <strain evidence="3 4">DSM 19154</strain>
    </source>
</reference>